<feature type="region of interest" description="Disordered" evidence="1">
    <location>
        <begin position="27"/>
        <end position="70"/>
    </location>
</feature>
<accession>A0A8X6TG34</accession>
<keyword evidence="3" id="KW-1185">Reference proteome</keyword>
<feature type="compositionally biased region" description="Low complexity" evidence="1">
    <location>
        <begin position="35"/>
        <end position="51"/>
    </location>
</feature>
<evidence type="ECO:0000256" key="1">
    <source>
        <dbReference type="SAM" id="MobiDB-lite"/>
    </source>
</evidence>
<comment type="caution">
    <text evidence="2">The sequence shown here is derived from an EMBL/GenBank/DDBJ whole genome shotgun (WGS) entry which is preliminary data.</text>
</comment>
<evidence type="ECO:0000313" key="3">
    <source>
        <dbReference type="Proteomes" id="UP000887013"/>
    </source>
</evidence>
<organism evidence="2 3">
    <name type="scientific">Nephila pilipes</name>
    <name type="common">Giant wood spider</name>
    <name type="synonym">Nephila maculata</name>
    <dbReference type="NCBI Taxonomy" id="299642"/>
    <lineage>
        <taxon>Eukaryota</taxon>
        <taxon>Metazoa</taxon>
        <taxon>Ecdysozoa</taxon>
        <taxon>Arthropoda</taxon>
        <taxon>Chelicerata</taxon>
        <taxon>Arachnida</taxon>
        <taxon>Araneae</taxon>
        <taxon>Araneomorphae</taxon>
        <taxon>Entelegynae</taxon>
        <taxon>Araneoidea</taxon>
        <taxon>Nephilidae</taxon>
        <taxon>Nephila</taxon>
    </lineage>
</organism>
<proteinExistence type="predicted"/>
<reference evidence="2" key="1">
    <citation type="submission" date="2020-08" db="EMBL/GenBank/DDBJ databases">
        <title>Multicomponent nature underlies the extraordinary mechanical properties of spider dragline silk.</title>
        <authorList>
            <person name="Kono N."/>
            <person name="Nakamura H."/>
            <person name="Mori M."/>
            <person name="Yoshida Y."/>
            <person name="Ohtoshi R."/>
            <person name="Malay A.D."/>
            <person name="Moran D.A.P."/>
            <person name="Tomita M."/>
            <person name="Numata K."/>
            <person name="Arakawa K."/>
        </authorList>
    </citation>
    <scope>NUCLEOTIDE SEQUENCE</scope>
</reference>
<dbReference type="EMBL" id="BMAW01103067">
    <property type="protein sequence ID" value="GFT07107.1"/>
    <property type="molecule type" value="Genomic_DNA"/>
</dbReference>
<dbReference type="Proteomes" id="UP000887013">
    <property type="component" value="Unassembled WGS sequence"/>
</dbReference>
<name>A0A8X6TG34_NEPPI</name>
<evidence type="ECO:0000313" key="2">
    <source>
        <dbReference type="EMBL" id="GFT07107.1"/>
    </source>
</evidence>
<dbReference type="AlphaFoldDB" id="A0A8X6TG34"/>
<feature type="region of interest" description="Disordered" evidence="1">
    <location>
        <begin position="106"/>
        <end position="163"/>
    </location>
</feature>
<protein>
    <submittedName>
        <fullName evidence="2">Uncharacterized protein</fullName>
    </submittedName>
</protein>
<sequence>MPVASLPSSEATVPVPKQLKAKRVRFDLPEPCPGPSLQSKGLSSSPSGGHLTDPAGSIPQSLFAPGAAGPVPTFLTKFQRDWSDRVKCVGSAEELDEAYSQFIHALGGRPSRRLSGPRNSTPRNNNSRLHQPPARPAESTSSTAGPSSSALSAGEPLTKGYDPAEASKLQKLFRANQKKALQSILSGPPKYCEIPPNAVEDHFRQVFSENPHE</sequence>
<feature type="compositionally biased region" description="Low complexity" evidence="1">
    <location>
        <begin position="137"/>
        <end position="157"/>
    </location>
</feature>
<gene>
    <name evidence="2" type="ORF">NPIL_73841</name>
</gene>
<feature type="compositionally biased region" description="Low complexity" evidence="1">
    <location>
        <begin position="106"/>
        <end position="128"/>
    </location>
</feature>